<evidence type="ECO:0000256" key="1">
    <source>
        <dbReference type="SAM" id="MobiDB-lite"/>
    </source>
</evidence>
<dbReference type="Proteomes" id="UP000703661">
    <property type="component" value="Unassembled WGS sequence"/>
</dbReference>
<dbReference type="GO" id="GO:0005737">
    <property type="term" value="C:cytoplasm"/>
    <property type="evidence" value="ECO:0007669"/>
    <property type="project" value="TreeGrafter"/>
</dbReference>
<feature type="region of interest" description="Disordered" evidence="1">
    <location>
        <begin position="203"/>
        <end position="231"/>
    </location>
</feature>
<evidence type="ECO:0000313" key="3">
    <source>
        <dbReference type="EMBL" id="KAF9999304.1"/>
    </source>
</evidence>
<sequence>MATATANTGSLESPLNMSSFIWNNRVTNENGSNPSASLATTLGGMSAAIRRDNSSEDNQFFSMSAALRADPFVPNNSRQMRSLSLSEPLGFHTNFGNGKIIANNHNDYGQKDGDSLGSYRAALPVMEEEPEEMFEQTRAARARSYSTSATFGPGSFFNSISNSTFANPEPQDPFSPTTSSSGSLGLLSQDQRPFLNRKFSVGSTWPSVSQSGPDPSRSAMQSNHRRSVTSNSYVSPIWESTSTNTYMPSIEPVQERIERQRIPRRYSLAPSSGFQPYDHFLESEHISAASPSGGGYNIKSPADNDYVHPQRRHSVAGPSGSYFKPSATPFDLASSLGSLHIEDPEPTSNWGLNEECGQEEYQYGTQTGSSDLGKGMTLSQLSHHGSLYVVEFKAGRSDLFYVADNNNLSLKRGDLVIVEADRGKDLGKVTNDSITPQQIQALQKEHAEAAALAAHQEGQRVHKEIHPKRIFRLAAPTEISQLVNKNQDEIKAMMVCQTKVRQKKLPMEVVDAEYQWDRRKLTFYFRAEHRIDFRELVRDLFKIYKTRIWMYAVSPSMTAAAASTQEMGVQTSSPRVVPSPAASPSPPQPRPTAVHHSLHHHASQPSLNQFHHYQHQQQQQQQQQQQLHQYAQQQQQQQLLGNHYHHQPQLQDIMRQVQAQYFSAPPQAAYQNFHHEYHQQDDEPPQHQYYEQPYQLQPPHPLM</sequence>
<name>A0A9P6ST59_9FUNG</name>
<dbReference type="PANTHER" id="PTHR43830:SF3">
    <property type="entry name" value="PROTEIN PSP1"/>
    <property type="match status" value="1"/>
</dbReference>
<keyword evidence="4" id="KW-1185">Reference proteome</keyword>
<proteinExistence type="predicted"/>
<dbReference type="PROSITE" id="PS51411">
    <property type="entry name" value="PSP1_C"/>
    <property type="match status" value="1"/>
</dbReference>
<dbReference type="InterPro" id="IPR007557">
    <property type="entry name" value="PSP1_C"/>
</dbReference>
<evidence type="ECO:0000259" key="2">
    <source>
        <dbReference type="PROSITE" id="PS51411"/>
    </source>
</evidence>
<feature type="domain" description="PSP1 C-terminal" evidence="2">
    <location>
        <begin position="468"/>
        <end position="553"/>
    </location>
</feature>
<gene>
    <name evidence="3" type="ORF">BGZ80_006594</name>
</gene>
<dbReference type="NCBIfam" id="NF041131">
    <property type="entry name" value="RicT_YaaT_fam"/>
    <property type="match status" value="1"/>
</dbReference>
<dbReference type="AlphaFoldDB" id="A0A9P6ST59"/>
<reference evidence="3" key="1">
    <citation type="journal article" date="2020" name="Fungal Divers.">
        <title>Resolving the Mortierellaceae phylogeny through synthesis of multi-gene phylogenetics and phylogenomics.</title>
        <authorList>
            <person name="Vandepol N."/>
            <person name="Liber J."/>
            <person name="Desiro A."/>
            <person name="Na H."/>
            <person name="Kennedy M."/>
            <person name="Barry K."/>
            <person name="Grigoriev I.V."/>
            <person name="Miller A.N."/>
            <person name="O'Donnell K."/>
            <person name="Stajich J.E."/>
            <person name="Bonito G."/>
        </authorList>
    </citation>
    <scope>NUCLEOTIDE SEQUENCE</scope>
    <source>
        <strain evidence="3">NRRL 2769</strain>
    </source>
</reference>
<dbReference type="Pfam" id="PF04468">
    <property type="entry name" value="PSP1"/>
    <property type="match status" value="1"/>
</dbReference>
<organism evidence="3 4">
    <name type="scientific">Entomortierella chlamydospora</name>
    <dbReference type="NCBI Taxonomy" id="101097"/>
    <lineage>
        <taxon>Eukaryota</taxon>
        <taxon>Fungi</taxon>
        <taxon>Fungi incertae sedis</taxon>
        <taxon>Mucoromycota</taxon>
        <taxon>Mortierellomycotina</taxon>
        <taxon>Mortierellomycetes</taxon>
        <taxon>Mortierellales</taxon>
        <taxon>Mortierellaceae</taxon>
        <taxon>Entomortierella</taxon>
    </lineage>
</organism>
<protein>
    <recommendedName>
        <fullName evidence="2">PSP1 C-terminal domain-containing protein</fullName>
    </recommendedName>
</protein>
<accession>A0A9P6ST59</accession>
<evidence type="ECO:0000313" key="4">
    <source>
        <dbReference type="Proteomes" id="UP000703661"/>
    </source>
</evidence>
<feature type="compositionally biased region" description="Pro residues" evidence="1">
    <location>
        <begin position="581"/>
        <end position="590"/>
    </location>
</feature>
<dbReference type="EMBL" id="JAAAID010003264">
    <property type="protein sequence ID" value="KAF9999304.1"/>
    <property type="molecule type" value="Genomic_DNA"/>
</dbReference>
<dbReference type="InterPro" id="IPR047767">
    <property type="entry name" value="PSP1-like"/>
</dbReference>
<feature type="region of interest" description="Disordered" evidence="1">
    <location>
        <begin position="161"/>
        <end position="187"/>
    </location>
</feature>
<comment type="caution">
    <text evidence="3">The sequence shown here is derived from an EMBL/GenBank/DDBJ whole genome shotgun (WGS) entry which is preliminary data.</text>
</comment>
<feature type="region of interest" description="Disordered" evidence="1">
    <location>
        <begin position="564"/>
        <end position="603"/>
    </location>
</feature>
<dbReference type="PANTHER" id="PTHR43830">
    <property type="entry name" value="PROTEIN PSP1"/>
    <property type="match status" value="1"/>
</dbReference>
<feature type="region of interest" description="Disordered" evidence="1">
    <location>
        <begin position="610"/>
        <end position="629"/>
    </location>
</feature>